<feature type="transmembrane region" description="Helical" evidence="11">
    <location>
        <begin position="431"/>
        <end position="452"/>
    </location>
</feature>
<dbReference type="Pfam" id="PF00474">
    <property type="entry name" value="SSF"/>
    <property type="match status" value="1"/>
</dbReference>
<keyword evidence="13" id="KW-1185">Reference proteome</keyword>
<comment type="subcellular location">
    <subcellularLocation>
        <location evidence="1">Cell membrane</location>
        <topology evidence="1">Multi-pass membrane protein</topology>
    </subcellularLocation>
</comment>
<feature type="transmembrane region" description="Helical" evidence="11">
    <location>
        <begin position="173"/>
        <end position="191"/>
    </location>
</feature>
<evidence type="ECO:0000256" key="1">
    <source>
        <dbReference type="ARBA" id="ARBA00004651"/>
    </source>
</evidence>
<dbReference type="AlphaFoldDB" id="A0A2M8LVJ1"/>
<dbReference type="PANTHER" id="PTHR48086">
    <property type="entry name" value="SODIUM/PROLINE SYMPORTER-RELATED"/>
    <property type="match status" value="1"/>
</dbReference>
<evidence type="ECO:0000313" key="12">
    <source>
        <dbReference type="EMBL" id="PJE95965.1"/>
    </source>
</evidence>
<dbReference type="InterPro" id="IPR001734">
    <property type="entry name" value="Na/solute_symporter"/>
</dbReference>
<evidence type="ECO:0000256" key="9">
    <source>
        <dbReference type="RuleBase" id="RU362091"/>
    </source>
</evidence>
<dbReference type="Proteomes" id="UP000230407">
    <property type="component" value="Unassembled WGS sequence"/>
</dbReference>
<feature type="transmembrane region" description="Helical" evidence="11">
    <location>
        <begin position="92"/>
        <end position="111"/>
    </location>
</feature>
<evidence type="ECO:0000256" key="6">
    <source>
        <dbReference type="ARBA" id="ARBA00022847"/>
    </source>
</evidence>
<feature type="transmembrane region" description="Helical" evidence="11">
    <location>
        <begin position="203"/>
        <end position="223"/>
    </location>
</feature>
<sequence>MTGILAAPHMPPIDNTWAEPAIATAVAVFLAVVVFAVVRSARDSTHTPDGFLLADRKVPTGQNTLAHLGAFIMYSTVIIIVGHIALNGYDAILMMTAFTVGSVLGLLIYASPMRNVGGHTMGDLFVLRARRRPARIASAVITLTIYTMFMVSMLAAIGQVAVRMFDTSSEPNLAFGGLVVVIVGVVTIAWVYTGGMLGVTRLLALKTILMAGAVVLLTAAILIKYKLNILDLLNDAQANAKPDDRGFDLLGPGRQFGEDSTPLSDQDPWVHLSKLFCIAVGGMGMPWVFMRFYAATSARNARNAAGWASIAAVGFYQCMAVIGLGAVAILGANNFGMRSEHRDITLPKLVDDLGGPWASGVFGGLALISVAGIFAGLLINGVTSFTKDINAARDRQPEPAAELKEIRRNVMVIGALSIVVGGAMVPLFTHLFIPTAVDLGAATVLPAILYSLYWRRFNTRGLKWTVYGGMAVTLVMVVFSNGVSGDPTTAMFPDLDFKLFDIEPGLLSTPIAFLLGYIGTVSSGERNDAGFAELQVRAFTGITFPARKDPLATGGADDGHRDRKSQTSGAAL</sequence>
<comment type="similarity">
    <text evidence="2 9">Belongs to the sodium:solute symporter (SSF) (TC 2.A.21) family.</text>
</comment>
<dbReference type="GO" id="GO:0005886">
    <property type="term" value="C:plasma membrane"/>
    <property type="evidence" value="ECO:0007669"/>
    <property type="project" value="UniProtKB-SubCell"/>
</dbReference>
<dbReference type="PROSITE" id="PS50283">
    <property type="entry name" value="NA_SOLUT_SYMP_3"/>
    <property type="match status" value="1"/>
</dbReference>
<name>A0A2M8LVJ1_9ACTN</name>
<keyword evidence="3" id="KW-0813">Transport</keyword>
<keyword evidence="6" id="KW-0769">Symport</keyword>
<evidence type="ECO:0000256" key="8">
    <source>
        <dbReference type="ARBA" id="ARBA00023136"/>
    </source>
</evidence>
<feature type="region of interest" description="Disordered" evidence="10">
    <location>
        <begin position="550"/>
        <end position="572"/>
    </location>
</feature>
<accession>A0A2M8LVJ1</accession>
<dbReference type="EMBL" id="PGGW01000060">
    <property type="protein sequence ID" value="PJE95965.1"/>
    <property type="molecule type" value="Genomic_DNA"/>
</dbReference>
<dbReference type="InterPro" id="IPR050277">
    <property type="entry name" value="Sodium:Solute_Symporter"/>
</dbReference>
<keyword evidence="5 11" id="KW-0812">Transmembrane</keyword>
<protein>
    <submittedName>
        <fullName evidence="12">Na+:solute symporter</fullName>
    </submittedName>
</protein>
<feature type="transmembrane region" description="Helical" evidence="11">
    <location>
        <begin position="65"/>
        <end position="86"/>
    </location>
</feature>
<evidence type="ECO:0000256" key="11">
    <source>
        <dbReference type="SAM" id="Phobius"/>
    </source>
</evidence>
<dbReference type="GO" id="GO:0015123">
    <property type="term" value="F:acetate transmembrane transporter activity"/>
    <property type="evidence" value="ECO:0007669"/>
    <property type="project" value="TreeGrafter"/>
</dbReference>
<evidence type="ECO:0000256" key="2">
    <source>
        <dbReference type="ARBA" id="ARBA00006434"/>
    </source>
</evidence>
<proteinExistence type="inferred from homology"/>
<dbReference type="GO" id="GO:0015293">
    <property type="term" value="F:symporter activity"/>
    <property type="evidence" value="ECO:0007669"/>
    <property type="project" value="UniProtKB-KW"/>
</dbReference>
<feature type="transmembrane region" description="Helical" evidence="11">
    <location>
        <begin position="464"/>
        <end position="484"/>
    </location>
</feature>
<reference evidence="12 13" key="1">
    <citation type="submission" date="2017-11" db="EMBL/GenBank/DDBJ databases">
        <title>Streptomyces carmine sp. nov., a novel actinomycete isolated from Sophora alopecuroides in Xinjiang, China.</title>
        <authorList>
            <person name="Wang Y."/>
            <person name="Luo X."/>
            <person name="Wan C."/>
            <person name="Zhang L."/>
        </authorList>
    </citation>
    <scope>NUCLEOTIDE SEQUENCE [LARGE SCALE GENOMIC DNA]</scope>
    <source>
        <strain evidence="12 13">TRM SA0054</strain>
    </source>
</reference>
<feature type="transmembrane region" description="Helical" evidence="11">
    <location>
        <begin position="357"/>
        <end position="385"/>
    </location>
</feature>
<feature type="transmembrane region" description="Helical" evidence="11">
    <location>
        <begin position="136"/>
        <end position="161"/>
    </location>
</feature>
<feature type="transmembrane region" description="Helical" evidence="11">
    <location>
        <begin position="504"/>
        <end position="521"/>
    </location>
</feature>
<organism evidence="12 13">
    <name type="scientific">Streptomyces carminius</name>
    <dbReference type="NCBI Taxonomy" id="2665496"/>
    <lineage>
        <taxon>Bacteria</taxon>
        <taxon>Bacillati</taxon>
        <taxon>Actinomycetota</taxon>
        <taxon>Actinomycetes</taxon>
        <taxon>Kitasatosporales</taxon>
        <taxon>Streptomycetaceae</taxon>
        <taxon>Streptomyces</taxon>
    </lineage>
</organism>
<feature type="transmembrane region" description="Helical" evidence="11">
    <location>
        <begin position="306"/>
        <end position="332"/>
    </location>
</feature>
<dbReference type="Gene3D" id="1.20.1730.10">
    <property type="entry name" value="Sodium/glucose cotransporter"/>
    <property type="match status" value="1"/>
</dbReference>
<keyword evidence="4" id="KW-1003">Cell membrane</keyword>
<feature type="transmembrane region" description="Helical" evidence="11">
    <location>
        <begin position="272"/>
        <end position="294"/>
    </location>
</feature>
<evidence type="ECO:0000256" key="3">
    <source>
        <dbReference type="ARBA" id="ARBA00022448"/>
    </source>
</evidence>
<dbReference type="RefSeq" id="WP_100203150.1">
    <property type="nucleotide sequence ID" value="NZ_PGGW01000060.1"/>
</dbReference>
<keyword evidence="8 11" id="KW-0472">Membrane</keyword>
<keyword evidence="7 11" id="KW-1133">Transmembrane helix</keyword>
<feature type="transmembrane region" description="Helical" evidence="11">
    <location>
        <begin position="20"/>
        <end position="38"/>
    </location>
</feature>
<evidence type="ECO:0000256" key="7">
    <source>
        <dbReference type="ARBA" id="ARBA00022989"/>
    </source>
</evidence>
<dbReference type="GO" id="GO:0006847">
    <property type="term" value="P:plasma membrane acetate transport"/>
    <property type="evidence" value="ECO:0007669"/>
    <property type="project" value="TreeGrafter"/>
</dbReference>
<evidence type="ECO:0000256" key="5">
    <source>
        <dbReference type="ARBA" id="ARBA00022692"/>
    </source>
</evidence>
<evidence type="ECO:0000313" key="13">
    <source>
        <dbReference type="Proteomes" id="UP000230407"/>
    </source>
</evidence>
<gene>
    <name evidence="12" type="ORF">CUT44_19350</name>
</gene>
<dbReference type="PANTHER" id="PTHR48086:SF6">
    <property type="entry name" value="CATION_ACETATE SYMPORTER ACTP"/>
    <property type="match status" value="1"/>
</dbReference>
<evidence type="ECO:0000256" key="10">
    <source>
        <dbReference type="SAM" id="MobiDB-lite"/>
    </source>
</evidence>
<feature type="transmembrane region" description="Helical" evidence="11">
    <location>
        <begin position="406"/>
        <end position="425"/>
    </location>
</feature>
<dbReference type="InterPro" id="IPR038377">
    <property type="entry name" value="Na/Glc_symporter_sf"/>
</dbReference>
<evidence type="ECO:0000256" key="4">
    <source>
        <dbReference type="ARBA" id="ARBA00022475"/>
    </source>
</evidence>
<comment type="caution">
    <text evidence="12">The sequence shown here is derived from an EMBL/GenBank/DDBJ whole genome shotgun (WGS) entry which is preliminary data.</text>
</comment>